<dbReference type="AlphaFoldDB" id="A0A315ZV20"/>
<keyword evidence="3" id="KW-1003">Cell membrane</keyword>
<accession>A0A315ZV20</accession>
<evidence type="ECO:0000256" key="9">
    <source>
        <dbReference type="SAM" id="Phobius"/>
    </source>
</evidence>
<feature type="domain" description="Tripartite ATP-independent periplasmic transporters DctQ component" evidence="10">
    <location>
        <begin position="30"/>
        <end position="156"/>
    </location>
</feature>
<keyword evidence="12" id="KW-1185">Reference proteome</keyword>
<evidence type="ECO:0000256" key="1">
    <source>
        <dbReference type="ARBA" id="ARBA00004429"/>
    </source>
</evidence>
<evidence type="ECO:0000256" key="8">
    <source>
        <dbReference type="ARBA" id="ARBA00038436"/>
    </source>
</evidence>
<keyword evidence="2" id="KW-0813">Transport</keyword>
<evidence type="ECO:0000256" key="5">
    <source>
        <dbReference type="ARBA" id="ARBA00022692"/>
    </source>
</evidence>
<dbReference type="GO" id="GO:0005886">
    <property type="term" value="C:plasma membrane"/>
    <property type="evidence" value="ECO:0007669"/>
    <property type="project" value="UniProtKB-SubCell"/>
</dbReference>
<dbReference type="InterPro" id="IPR055348">
    <property type="entry name" value="DctQ"/>
</dbReference>
<evidence type="ECO:0000256" key="3">
    <source>
        <dbReference type="ARBA" id="ARBA00022475"/>
    </source>
</evidence>
<evidence type="ECO:0000256" key="2">
    <source>
        <dbReference type="ARBA" id="ARBA00022448"/>
    </source>
</evidence>
<evidence type="ECO:0000256" key="6">
    <source>
        <dbReference type="ARBA" id="ARBA00022989"/>
    </source>
</evidence>
<reference evidence="12" key="1">
    <citation type="submission" date="2017-07" db="EMBL/GenBank/DDBJ databases">
        <authorList>
            <person name="Varghese N."/>
            <person name="Submissions S."/>
        </authorList>
    </citation>
    <scope>NUCLEOTIDE SEQUENCE [LARGE SCALE GENOMIC DNA]</scope>
    <source>
        <strain evidence="12">NLAE-zl-C134</strain>
    </source>
</reference>
<comment type="subcellular location">
    <subcellularLocation>
        <location evidence="1">Cell inner membrane</location>
        <topology evidence="1">Multi-pass membrane protein</topology>
    </subcellularLocation>
</comment>
<evidence type="ECO:0000313" key="12">
    <source>
        <dbReference type="Proteomes" id="UP000254051"/>
    </source>
</evidence>
<dbReference type="Proteomes" id="UP000254051">
    <property type="component" value="Unassembled WGS sequence"/>
</dbReference>
<keyword evidence="7 9" id="KW-0472">Membrane</keyword>
<dbReference type="PANTHER" id="PTHR35011:SF2">
    <property type="entry name" value="2,3-DIKETO-L-GULONATE TRAP TRANSPORTER SMALL PERMEASE PROTEIN YIAM"/>
    <property type="match status" value="1"/>
</dbReference>
<name>A0A315ZV20_9FIRM</name>
<dbReference type="OrthoDB" id="9814265at2"/>
<dbReference type="InterPro" id="IPR007387">
    <property type="entry name" value="TRAP_DctQ"/>
</dbReference>
<feature type="transmembrane region" description="Helical" evidence="9">
    <location>
        <begin position="95"/>
        <end position="113"/>
    </location>
</feature>
<comment type="similarity">
    <text evidence="8">Belongs to the TRAP transporter small permease family.</text>
</comment>
<protein>
    <submittedName>
        <fullName evidence="11">TRAP-type C4-dicarboxylate transport system, small permease component</fullName>
    </submittedName>
</protein>
<keyword evidence="4" id="KW-0997">Cell inner membrane</keyword>
<dbReference type="Pfam" id="PF04290">
    <property type="entry name" value="DctQ"/>
    <property type="match status" value="1"/>
</dbReference>
<organism evidence="11 12">
    <name type="scientific">Faecalicatena contorta</name>
    <dbReference type="NCBI Taxonomy" id="39482"/>
    <lineage>
        <taxon>Bacteria</taxon>
        <taxon>Bacillati</taxon>
        <taxon>Bacillota</taxon>
        <taxon>Clostridia</taxon>
        <taxon>Lachnospirales</taxon>
        <taxon>Lachnospiraceae</taxon>
        <taxon>Faecalicatena</taxon>
    </lineage>
</organism>
<sequence>MEHKKTVLSKFFDIINGLENVVLAIMVIGMIVTILLQIIGRITGHPFAWTEETSRYLFLWMMFVALASGFNRAESSRVTLLLAAGPKWLKKFSEVLYAVIVVAFFGFMIIYGIEVVKQQIMMKEMGTALQIPMYVIGVCVPVSGVLGIIGVVESFLEYHGNVAIPDKEKEKEN</sequence>
<dbReference type="EMBL" id="UHJJ01000010">
    <property type="protein sequence ID" value="SUQ15131.1"/>
    <property type="molecule type" value="Genomic_DNA"/>
</dbReference>
<evidence type="ECO:0000259" key="10">
    <source>
        <dbReference type="Pfam" id="PF04290"/>
    </source>
</evidence>
<dbReference type="GO" id="GO:0022857">
    <property type="term" value="F:transmembrane transporter activity"/>
    <property type="evidence" value="ECO:0007669"/>
    <property type="project" value="TreeGrafter"/>
</dbReference>
<proteinExistence type="inferred from homology"/>
<evidence type="ECO:0000256" key="7">
    <source>
        <dbReference type="ARBA" id="ARBA00023136"/>
    </source>
</evidence>
<dbReference type="RefSeq" id="WP_109712669.1">
    <property type="nucleotide sequence ID" value="NZ_QGDS01000010.1"/>
</dbReference>
<keyword evidence="5 9" id="KW-0812">Transmembrane</keyword>
<dbReference type="PANTHER" id="PTHR35011">
    <property type="entry name" value="2,3-DIKETO-L-GULONATE TRAP TRANSPORTER SMALL PERMEASE PROTEIN YIAM"/>
    <property type="match status" value="1"/>
</dbReference>
<feature type="transmembrane region" description="Helical" evidence="9">
    <location>
        <begin position="56"/>
        <end position="74"/>
    </location>
</feature>
<feature type="transmembrane region" description="Helical" evidence="9">
    <location>
        <begin position="21"/>
        <end position="44"/>
    </location>
</feature>
<dbReference type="GO" id="GO:0015740">
    <property type="term" value="P:C4-dicarboxylate transport"/>
    <property type="evidence" value="ECO:0007669"/>
    <property type="project" value="TreeGrafter"/>
</dbReference>
<evidence type="ECO:0000313" key="11">
    <source>
        <dbReference type="EMBL" id="SUQ15131.1"/>
    </source>
</evidence>
<evidence type="ECO:0000256" key="4">
    <source>
        <dbReference type="ARBA" id="ARBA00022519"/>
    </source>
</evidence>
<keyword evidence="6 9" id="KW-1133">Transmembrane helix</keyword>
<gene>
    <name evidence="11" type="ORF">SAMN05216529_11033</name>
</gene>
<feature type="transmembrane region" description="Helical" evidence="9">
    <location>
        <begin position="133"/>
        <end position="152"/>
    </location>
</feature>